<dbReference type="OrthoDB" id="5600252at2759"/>
<dbReference type="InterPro" id="IPR011545">
    <property type="entry name" value="DEAD/DEAH_box_helicase_dom"/>
</dbReference>
<evidence type="ECO:0000256" key="5">
    <source>
        <dbReference type="ARBA" id="ARBA00022840"/>
    </source>
</evidence>
<reference evidence="9" key="1">
    <citation type="journal article" date="2020" name="Stud. Mycol.">
        <title>101 Dothideomycetes genomes: a test case for predicting lifestyles and emergence of pathogens.</title>
        <authorList>
            <person name="Haridas S."/>
            <person name="Albert R."/>
            <person name="Binder M."/>
            <person name="Bloem J."/>
            <person name="Labutti K."/>
            <person name="Salamov A."/>
            <person name="Andreopoulos B."/>
            <person name="Baker S."/>
            <person name="Barry K."/>
            <person name="Bills G."/>
            <person name="Bluhm B."/>
            <person name="Cannon C."/>
            <person name="Castanera R."/>
            <person name="Culley D."/>
            <person name="Daum C."/>
            <person name="Ezra D."/>
            <person name="Gonzalez J."/>
            <person name="Henrissat B."/>
            <person name="Kuo A."/>
            <person name="Liang C."/>
            <person name="Lipzen A."/>
            <person name="Lutzoni F."/>
            <person name="Magnuson J."/>
            <person name="Mondo S."/>
            <person name="Nolan M."/>
            <person name="Ohm R."/>
            <person name="Pangilinan J."/>
            <person name="Park H.-J."/>
            <person name="Ramirez L."/>
            <person name="Alfaro M."/>
            <person name="Sun H."/>
            <person name="Tritt A."/>
            <person name="Yoshinaga Y."/>
            <person name="Zwiers L.-H."/>
            <person name="Turgeon B."/>
            <person name="Goodwin S."/>
            <person name="Spatafora J."/>
            <person name="Crous P."/>
            <person name="Grigoriev I."/>
        </authorList>
    </citation>
    <scope>NUCLEOTIDE SEQUENCE</scope>
    <source>
        <strain evidence="9">CBS 269.34</strain>
    </source>
</reference>
<dbReference type="SMART" id="SM00847">
    <property type="entry name" value="HA2"/>
    <property type="match status" value="1"/>
</dbReference>
<evidence type="ECO:0000313" key="10">
    <source>
        <dbReference type="Proteomes" id="UP000799750"/>
    </source>
</evidence>
<evidence type="ECO:0000256" key="6">
    <source>
        <dbReference type="SAM" id="MobiDB-lite"/>
    </source>
</evidence>
<dbReference type="EC" id="3.6.4.13" evidence="1"/>
<dbReference type="Pfam" id="PF00270">
    <property type="entry name" value="DEAD"/>
    <property type="match status" value="1"/>
</dbReference>
<dbReference type="CDD" id="cd18791">
    <property type="entry name" value="SF2_C_RHA"/>
    <property type="match status" value="1"/>
</dbReference>
<dbReference type="Gene3D" id="1.20.120.1080">
    <property type="match status" value="1"/>
</dbReference>
<keyword evidence="5" id="KW-0067">ATP-binding</keyword>
<feature type="domain" description="Helicase C-terminal" evidence="8">
    <location>
        <begin position="840"/>
        <end position="1011"/>
    </location>
</feature>
<evidence type="ECO:0000256" key="1">
    <source>
        <dbReference type="ARBA" id="ARBA00012552"/>
    </source>
</evidence>
<dbReference type="Pfam" id="PF04408">
    <property type="entry name" value="WHD_HA2"/>
    <property type="match status" value="1"/>
</dbReference>
<dbReference type="PROSITE" id="PS51194">
    <property type="entry name" value="HELICASE_CTER"/>
    <property type="match status" value="1"/>
</dbReference>
<dbReference type="InterPro" id="IPR027417">
    <property type="entry name" value="P-loop_NTPase"/>
</dbReference>
<dbReference type="InterPro" id="IPR001650">
    <property type="entry name" value="Helicase_C-like"/>
</dbReference>
<dbReference type="InterPro" id="IPR002464">
    <property type="entry name" value="DNA/RNA_helicase_DEAH_CS"/>
</dbReference>
<dbReference type="Proteomes" id="UP000799750">
    <property type="component" value="Unassembled WGS sequence"/>
</dbReference>
<dbReference type="Pfam" id="PF00271">
    <property type="entry name" value="Helicase_C"/>
    <property type="match status" value="1"/>
</dbReference>
<dbReference type="SUPFAM" id="SSF52540">
    <property type="entry name" value="P-loop containing nucleoside triphosphate hydrolases"/>
    <property type="match status" value="1"/>
</dbReference>
<dbReference type="EMBL" id="MU004184">
    <property type="protein sequence ID" value="KAF2499041.1"/>
    <property type="molecule type" value="Genomic_DNA"/>
</dbReference>
<dbReference type="GO" id="GO:0003724">
    <property type="term" value="F:RNA helicase activity"/>
    <property type="evidence" value="ECO:0007669"/>
    <property type="project" value="UniProtKB-EC"/>
</dbReference>
<dbReference type="Gene3D" id="3.40.50.300">
    <property type="entry name" value="P-loop containing nucleotide triphosphate hydrolases"/>
    <property type="match status" value="2"/>
</dbReference>
<feature type="compositionally biased region" description="Basic residues" evidence="6">
    <location>
        <begin position="95"/>
        <end position="119"/>
    </location>
</feature>
<dbReference type="FunFam" id="1.20.120.1080:FF:000002">
    <property type="entry name" value="Putative ATP-dependent RNA helicase DHX36"/>
    <property type="match status" value="1"/>
</dbReference>
<dbReference type="SMART" id="SM00490">
    <property type="entry name" value="HELICc"/>
    <property type="match status" value="1"/>
</dbReference>
<feature type="domain" description="Helicase ATP-binding" evidence="7">
    <location>
        <begin position="566"/>
        <end position="741"/>
    </location>
</feature>
<organism evidence="9 10">
    <name type="scientific">Lophium mytilinum</name>
    <dbReference type="NCBI Taxonomy" id="390894"/>
    <lineage>
        <taxon>Eukaryota</taxon>
        <taxon>Fungi</taxon>
        <taxon>Dikarya</taxon>
        <taxon>Ascomycota</taxon>
        <taxon>Pezizomycotina</taxon>
        <taxon>Dothideomycetes</taxon>
        <taxon>Pleosporomycetidae</taxon>
        <taxon>Mytilinidiales</taxon>
        <taxon>Mytilinidiaceae</taxon>
        <taxon>Lophium</taxon>
    </lineage>
</organism>
<sequence length="1409" mass="156841">MKLEVTRCRRVLDGALRLSIRHSSPHAPLLRSRLEPLWYARQRVLGRVADRRLFTTQDAVVQRDELPPSSSGNGGSGVVRKFPPFELGENIEHRGRGKALAQKRRRAAAASNKTRRSTHHEHNTPTPSGNATSSHSQQNPTSNPTNKQKQTAGKMSSPSRKRARMGEPQLPPLPTPEDYPLAPAKLFRTGHDAWQKATGGRIETAERAIKLGKPDSKYECTITCRVYGTEFEPAVEVAVAWGTDAHKTKQEASRRLLGQLHAKGLLAQLYRGDNWQSTTETGALSDVYNYCARTLSTPTIEYEHLPTLNRRNRIVRVTVAHPEEKIRAHATRPFLKDAHTAACVLFKRAAEQHHAAQGATRLIVKDSTLLTEETAKSFMMFHQKNRPGDYEVKSELCSKLDGHQMDSNWISQAYFGQAPIGEPVMSPGKKESAEALALLNAAVALAKQNPDIYEAFQTAKRTSTGKVLISVRTIDLEIDNDAEEIMRTAARKVREQSTHSKNPKWAQETLEEVNRRPRRYLIPALDEARSAQLKDDLAAFNQDPLLSALRSKKEDLPMNQHRAKVLDLIEKNTYSIVVGATGSGKTTQVPQILLEKSIKEGIGAQTNIICTQPRKIAATSVARRVAEERNEPLQHTIGYQVRFDSKLPKQNGSVTYCTTGILLSQLQHGPDDILDTTSHIIIDEVHERDMIIDYLMITLKKLLEARRLENKSVPKVVLMSATLDTELFAGYFEQRKEDGTVVPCPFLSVPGRTFPVKEKYLDEIIGELKSSYDDQHLKAVFTPDRVTDQYILAESKFSSTAAPEESLMAAAPIDWKRNAVNPDDTRQEDSVVPIGLVAASIAHLAQTTTDGAILAFLPGLDDIKKTRDLLALKPLGVDFSDTTRFKQYLLHSSIQDQRDVFAPVQSGCRKIILATNIAETSVTIPDVQYVVDTGKLKEKRYDQTTRITQLLTTWVSKSNSRQRAGRAGRVQNGNYYALFSQARFGSFRAIGLPEMLRSDLQEVCLGVMAQAVKTPVREFLAAAIEPPTAEAVDSSLVSLQNLDAVTKDEELTPLGKVLAALPVHPSLGKMILMGILFRCFDPMLILSASSQGRPLFNTPLDRRQDADDARKVFSSGSNSDHVAIINCFRIARQLRDQQGDLALQQFAHKYFMNVSTFLGIERTMLEIETILVKAKLIPFTGFHDRNRSQNGPPALNKNSGSIPLMKALICAGVHPNLGVAVNPRMLQTPNESNALISPSSINWLKSFRQPNKSSEGLNRNALFAFNTMSRSADGHQIYLKDTSAITPLMAAIFGSKTAMRGDGLVLMVDDWLPLFIKRPGRFGYIHSANQVLQRFREALETVLSSSFSRIARNTDGERYLADDPVLEEFVEQFVDVLGRDVSGVDAFMTGERREDEFKIRGAAKRMRTN</sequence>
<name>A0A6A6R2T6_9PEZI</name>
<feature type="compositionally biased region" description="Polar residues" evidence="6">
    <location>
        <begin position="124"/>
        <end position="158"/>
    </location>
</feature>
<dbReference type="InterPro" id="IPR048333">
    <property type="entry name" value="HA2_WH"/>
</dbReference>
<evidence type="ECO:0000313" key="9">
    <source>
        <dbReference type="EMBL" id="KAF2499041.1"/>
    </source>
</evidence>
<dbReference type="PROSITE" id="PS00690">
    <property type="entry name" value="DEAH_ATP_HELICASE"/>
    <property type="match status" value="1"/>
</dbReference>
<dbReference type="InterPro" id="IPR014001">
    <property type="entry name" value="Helicase_ATP-bd"/>
</dbReference>
<dbReference type="GO" id="GO:0003723">
    <property type="term" value="F:RNA binding"/>
    <property type="evidence" value="ECO:0007669"/>
    <property type="project" value="TreeGrafter"/>
</dbReference>
<dbReference type="PANTHER" id="PTHR18934:SF203">
    <property type="entry name" value="ATP-DEPENDENT RNA HELICASE A"/>
    <property type="match status" value="1"/>
</dbReference>
<keyword evidence="4" id="KW-0347">Helicase</keyword>
<keyword evidence="2" id="KW-0547">Nucleotide-binding</keyword>
<keyword evidence="3 9" id="KW-0378">Hydrolase</keyword>
<dbReference type="GO" id="GO:0005524">
    <property type="term" value="F:ATP binding"/>
    <property type="evidence" value="ECO:0007669"/>
    <property type="project" value="UniProtKB-KW"/>
</dbReference>
<evidence type="ECO:0000256" key="2">
    <source>
        <dbReference type="ARBA" id="ARBA00022741"/>
    </source>
</evidence>
<dbReference type="SMART" id="SM00487">
    <property type="entry name" value="DEXDc"/>
    <property type="match status" value="1"/>
</dbReference>
<proteinExistence type="predicted"/>
<keyword evidence="10" id="KW-1185">Reference proteome</keyword>
<evidence type="ECO:0000259" key="7">
    <source>
        <dbReference type="PROSITE" id="PS51192"/>
    </source>
</evidence>
<evidence type="ECO:0000256" key="4">
    <source>
        <dbReference type="ARBA" id="ARBA00022806"/>
    </source>
</evidence>
<dbReference type="CDD" id="cd17917">
    <property type="entry name" value="DEXHc_RHA-like"/>
    <property type="match status" value="1"/>
</dbReference>
<dbReference type="GO" id="GO:0016787">
    <property type="term" value="F:hydrolase activity"/>
    <property type="evidence" value="ECO:0007669"/>
    <property type="project" value="UniProtKB-KW"/>
</dbReference>
<dbReference type="GO" id="GO:1990904">
    <property type="term" value="C:ribonucleoprotein complex"/>
    <property type="evidence" value="ECO:0007669"/>
    <property type="project" value="UniProtKB-ARBA"/>
</dbReference>
<feature type="region of interest" description="Disordered" evidence="6">
    <location>
        <begin position="87"/>
        <end position="178"/>
    </location>
</feature>
<dbReference type="PANTHER" id="PTHR18934">
    <property type="entry name" value="ATP-DEPENDENT RNA HELICASE"/>
    <property type="match status" value="1"/>
</dbReference>
<dbReference type="Pfam" id="PF21010">
    <property type="entry name" value="HA2_C"/>
    <property type="match status" value="1"/>
</dbReference>
<gene>
    <name evidence="9" type="ORF">BU16DRAFT_503046</name>
</gene>
<evidence type="ECO:0000259" key="8">
    <source>
        <dbReference type="PROSITE" id="PS51194"/>
    </source>
</evidence>
<accession>A0A6A6R2T6</accession>
<dbReference type="PROSITE" id="PS51192">
    <property type="entry name" value="HELICASE_ATP_BIND_1"/>
    <property type="match status" value="1"/>
</dbReference>
<protein>
    <recommendedName>
        <fullName evidence="1">RNA helicase</fullName>
        <ecNumber evidence="1">3.6.4.13</ecNumber>
    </recommendedName>
</protein>
<evidence type="ECO:0000256" key="3">
    <source>
        <dbReference type="ARBA" id="ARBA00022801"/>
    </source>
</evidence>
<dbReference type="InterPro" id="IPR007502">
    <property type="entry name" value="Helicase-assoc_dom"/>
</dbReference>